<evidence type="ECO:0000256" key="5">
    <source>
        <dbReference type="ARBA" id="ARBA00022692"/>
    </source>
</evidence>
<dbReference type="Pfam" id="PF01478">
    <property type="entry name" value="Peptidase_A24"/>
    <property type="match status" value="1"/>
</dbReference>
<feature type="domain" description="Prepilin type IV endopeptidase peptidase" evidence="11">
    <location>
        <begin position="108"/>
        <end position="223"/>
    </location>
</feature>
<dbReference type="EC" id="3.4.23.43" evidence="9"/>
<accession>A0A0L6JLS7</accession>
<keyword evidence="14" id="KW-1185">Reference proteome</keyword>
<dbReference type="Proteomes" id="UP000036923">
    <property type="component" value="Unassembled WGS sequence"/>
</dbReference>
<dbReference type="eggNOG" id="COG1989">
    <property type="taxonomic scope" value="Bacteria"/>
</dbReference>
<dbReference type="InterPro" id="IPR014032">
    <property type="entry name" value="Peptidase_A24A_bac"/>
</dbReference>
<keyword evidence="9" id="KW-0808">Transferase</keyword>
<keyword evidence="6 10" id="KW-1133">Transmembrane helix</keyword>
<evidence type="ECO:0000259" key="12">
    <source>
        <dbReference type="Pfam" id="PF06750"/>
    </source>
</evidence>
<evidence type="ECO:0000256" key="6">
    <source>
        <dbReference type="ARBA" id="ARBA00022989"/>
    </source>
</evidence>
<dbReference type="GO" id="GO:0008168">
    <property type="term" value="F:methyltransferase activity"/>
    <property type="evidence" value="ECO:0007669"/>
    <property type="project" value="UniProtKB-KW"/>
</dbReference>
<feature type="transmembrane region" description="Helical" evidence="10">
    <location>
        <begin position="240"/>
        <end position="259"/>
    </location>
</feature>
<comment type="similarity">
    <text evidence="2 8">Belongs to the peptidase A24 family.</text>
</comment>
<keyword evidence="9" id="KW-0645">Protease</keyword>
<organism evidence="13 14">
    <name type="scientific">Pseudobacteroides cellulosolvens ATCC 35603 = DSM 2933</name>
    <dbReference type="NCBI Taxonomy" id="398512"/>
    <lineage>
        <taxon>Bacteria</taxon>
        <taxon>Bacillati</taxon>
        <taxon>Bacillota</taxon>
        <taxon>Clostridia</taxon>
        <taxon>Eubacteriales</taxon>
        <taxon>Oscillospiraceae</taxon>
        <taxon>Pseudobacteroides</taxon>
    </lineage>
</organism>
<dbReference type="OrthoDB" id="9789291at2"/>
<dbReference type="PATRIC" id="fig|398512.5.peg.2055"/>
<dbReference type="Pfam" id="PF06750">
    <property type="entry name" value="A24_N_bact"/>
    <property type="match status" value="1"/>
</dbReference>
<dbReference type="EMBL" id="LGTC01000001">
    <property type="protein sequence ID" value="KNY26709.1"/>
    <property type="molecule type" value="Genomic_DNA"/>
</dbReference>
<dbReference type="STRING" id="398512.Bccel_1974"/>
<feature type="domain" description="Prepilin peptidase A24 N-terminal" evidence="12">
    <location>
        <begin position="12"/>
        <end position="93"/>
    </location>
</feature>
<keyword evidence="3" id="KW-1003">Cell membrane</keyword>
<dbReference type="Gene3D" id="1.20.120.1220">
    <property type="match status" value="1"/>
</dbReference>
<keyword evidence="4" id="KW-0997">Cell inner membrane</keyword>
<feature type="transmembrane region" description="Helical" evidence="10">
    <location>
        <begin position="159"/>
        <end position="182"/>
    </location>
</feature>
<reference evidence="14" key="1">
    <citation type="submission" date="2015-07" db="EMBL/GenBank/DDBJ databases">
        <title>Near-Complete Genome Sequence of the Cellulolytic Bacterium Bacteroides (Pseudobacteroides) cellulosolvens ATCC 35603.</title>
        <authorList>
            <person name="Dassa B."/>
            <person name="Utturkar S.M."/>
            <person name="Klingeman D.M."/>
            <person name="Hurt R.A."/>
            <person name="Keller M."/>
            <person name="Xu J."/>
            <person name="Reddy Y.H.K."/>
            <person name="Borovok I."/>
            <person name="Grinberg I.R."/>
            <person name="Lamed R."/>
            <person name="Zhivin O."/>
            <person name="Bayer E.A."/>
            <person name="Brown S.D."/>
        </authorList>
    </citation>
    <scope>NUCLEOTIDE SEQUENCE [LARGE SCALE GENOMIC DNA]</scope>
    <source>
        <strain evidence="14">DSM 2933</strain>
    </source>
</reference>
<feature type="transmembrane region" description="Helical" evidence="10">
    <location>
        <begin position="203"/>
        <end position="228"/>
    </location>
</feature>
<keyword evidence="9" id="KW-0511">Multifunctional enzyme</keyword>
<dbReference type="InterPro" id="IPR000045">
    <property type="entry name" value="Prepilin_IV_endopep_pep"/>
</dbReference>
<evidence type="ECO:0000256" key="7">
    <source>
        <dbReference type="ARBA" id="ARBA00023136"/>
    </source>
</evidence>
<evidence type="ECO:0000256" key="8">
    <source>
        <dbReference type="RuleBase" id="RU003793"/>
    </source>
</evidence>
<dbReference type="InterPro" id="IPR010627">
    <property type="entry name" value="Prepilin_pept_A24_N"/>
</dbReference>
<comment type="catalytic activity">
    <reaction evidence="9">
        <text>Typically cleaves a -Gly-|-Phe- bond to release an N-terminal, basic peptide of 5-8 residues from type IV prepilin, and then N-methylates the new N-terminal amino group, the methyl donor being S-adenosyl-L-methionine.</text>
        <dbReference type="EC" id="3.4.23.43"/>
    </reaction>
</comment>
<keyword evidence="7 10" id="KW-0472">Membrane</keyword>
<gene>
    <name evidence="13" type="ORF">Bccel_1974</name>
</gene>
<dbReference type="InterPro" id="IPR036259">
    <property type="entry name" value="MFS_trans_sf"/>
</dbReference>
<dbReference type="PRINTS" id="PR00864">
    <property type="entry name" value="PREPILNPTASE"/>
</dbReference>
<dbReference type="GO" id="GO:0004190">
    <property type="term" value="F:aspartic-type endopeptidase activity"/>
    <property type="evidence" value="ECO:0007669"/>
    <property type="project" value="UniProtKB-EC"/>
</dbReference>
<dbReference type="GO" id="GO:0006465">
    <property type="term" value="P:signal peptide processing"/>
    <property type="evidence" value="ECO:0007669"/>
    <property type="project" value="TreeGrafter"/>
</dbReference>
<feature type="transmembrane region" description="Helical" evidence="10">
    <location>
        <begin position="126"/>
        <end position="147"/>
    </location>
</feature>
<comment type="subcellular location">
    <subcellularLocation>
        <location evidence="1">Cell inner membrane</location>
        <topology evidence="1">Multi-pass membrane protein</topology>
    </subcellularLocation>
    <subcellularLocation>
        <location evidence="9">Cell membrane</location>
        <topology evidence="9">Multi-pass membrane protein</topology>
    </subcellularLocation>
</comment>
<comment type="function">
    <text evidence="9">Plays an essential role in type IV pili and type II pseudopili formation by proteolytically removing the leader sequence from substrate proteins and subsequently monomethylating the alpha-amino group of the newly exposed N-terminal phenylalanine.</text>
</comment>
<keyword evidence="9 13" id="KW-0378">Hydrolase</keyword>
<evidence type="ECO:0000256" key="1">
    <source>
        <dbReference type="ARBA" id="ARBA00004429"/>
    </source>
</evidence>
<evidence type="ECO:0000256" key="9">
    <source>
        <dbReference type="RuleBase" id="RU003794"/>
    </source>
</evidence>
<evidence type="ECO:0000256" key="3">
    <source>
        <dbReference type="ARBA" id="ARBA00022475"/>
    </source>
</evidence>
<dbReference type="SUPFAM" id="SSF103473">
    <property type="entry name" value="MFS general substrate transporter"/>
    <property type="match status" value="1"/>
</dbReference>
<dbReference type="AlphaFoldDB" id="A0A0L6JLS7"/>
<dbReference type="GO" id="GO:0032259">
    <property type="term" value="P:methylation"/>
    <property type="evidence" value="ECO:0007669"/>
    <property type="project" value="UniProtKB-KW"/>
</dbReference>
<feature type="transmembrane region" description="Helical" evidence="10">
    <location>
        <begin position="6"/>
        <end position="25"/>
    </location>
</feature>
<feature type="transmembrane region" description="Helical" evidence="10">
    <location>
        <begin position="100"/>
        <end position="119"/>
    </location>
</feature>
<sequence length="262" mass="28974">MTVYYYILVFTYGLIIGSFLNVCICRMPLGESVVKPPSHCPNCGTRLTVLDLVPLFSYLFLRGKCRYCKAKISIKYPLMEVLTALIYLPLFYKYGQNGQYIEFFAAAYLVSILIVVFFVDLKHRKIPNSLVISGLVGSIALIAYNFFKPLDIYGDGNWWNPILGIIMASGFLLIVSLISMGLSKKEAFGFGDIKLLAVIGGYVGWKMGLIVLCASLVISAVAVLSTAVLKKDNNKGNIPFGSFIAIATYITFLFGGEIIKLF</sequence>
<evidence type="ECO:0000256" key="4">
    <source>
        <dbReference type="ARBA" id="ARBA00022519"/>
    </source>
</evidence>
<dbReference type="RefSeq" id="WP_036938244.1">
    <property type="nucleotide sequence ID" value="NZ_JQKC01000006.1"/>
</dbReference>
<evidence type="ECO:0000313" key="13">
    <source>
        <dbReference type="EMBL" id="KNY26709.1"/>
    </source>
</evidence>
<name>A0A0L6JLS7_9FIRM</name>
<protein>
    <recommendedName>
        <fullName evidence="9">Prepilin leader peptidase/N-methyltransferase</fullName>
        <ecNumber evidence="9">2.1.1.-</ecNumber>
        <ecNumber evidence="9">3.4.23.43</ecNumber>
    </recommendedName>
</protein>
<evidence type="ECO:0000256" key="2">
    <source>
        <dbReference type="ARBA" id="ARBA00005801"/>
    </source>
</evidence>
<evidence type="ECO:0000313" key="14">
    <source>
        <dbReference type="Proteomes" id="UP000036923"/>
    </source>
</evidence>
<keyword evidence="9" id="KW-0489">Methyltransferase</keyword>
<comment type="caution">
    <text evidence="13">The sequence shown here is derived from an EMBL/GenBank/DDBJ whole genome shotgun (WGS) entry which is preliminary data.</text>
</comment>
<proteinExistence type="inferred from homology"/>
<evidence type="ECO:0000259" key="11">
    <source>
        <dbReference type="Pfam" id="PF01478"/>
    </source>
</evidence>
<dbReference type="PANTHER" id="PTHR30487">
    <property type="entry name" value="TYPE 4 PREPILIN-LIKE PROTEINS LEADER PEPTIDE-PROCESSING ENZYME"/>
    <property type="match status" value="1"/>
</dbReference>
<dbReference type="EC" id="2.1.1.-" evidence="9"/>
<dbReference type="GO" id="GO:0005886">
    <property type="term" value="C:plasma membrane"/>
    <property type="evidence" value="ECO:0007669"/>
    <property type="project" value="UniProtKB-SubCell"/>
</dbReference>
<keyword evidence="5 9" id="KW-0812">Transmembrane</keyword>
<dbReference type="PANTHER" id="PTHR30487:SF0">
    <property type="entry name" value="PREPILIN LEADER PEPTIDASE_N-METHYLTRANSFERASE-RELATED"/>
    <property type="match status" value="1"/>
</dbReference>
<evidence type="ECO:0000256" key="10">
    <source>
        <dbReference type="SAM" id="Phobius"/>
    </source>
</evidence>
<dbReference type="InterPro" id="IPR050882">
    <property type="entry name" value="Prepilin_peptidase/N-MTase"/>
</dbReference>